<dbReference type="PROSITE" id="PS50093">
    <property type="entry name" value="PKD"/>
    <property type="match status" value="1"/>
</dbReference>
<keyword evidence="2" id="KW-0472">Membrane</keyword>
<gene>
    <name evidence="4" type="ORF">OIK44_20080</name>
</gene>
<feature type="domain" description="PKD" evidence="3">
    <location>
        <begin position="554"/>
        <end position="639"/>
    </location>
</feature>
<dbReference type="InterPro" id="IPR035986">
    <property type="entry name" value="PKD_dom_sf"/>
</dbReference>
<evidence type="ECO:0000256" key="2">
    <source>
        <dbReference type="SAM" id="Phobius"/>
    </source>
</evidence>
<dbReference type="InterPro" id="IPR007280">
    <property type="entry name" value="Peptidase_C_arc/bac"/>
</dbReference>
<dbReference type="Gene3D" id="2.60.40.10">
    <property type="entry name" value="Immunoglobulins"/>
    <property type="match status" value="1"/>
</dbReference>
<evidence type="ECO:0000256" key="1">
    <source>
        <dbReference type="ARBA" id="ARBA00001913"/>
    </source>
</evidence>
<dbReference type="SMART" id="SM00089">
    <property type="entry name" value="PKD"/>
    <property type="match status" value="1"/>
</dbReference>
<dbReference type="Proteomes" id="UP001221208">
    <property type="component" value="Unassembled WGS sequence"/>
</dbReference>
<dbReference type="SUPFAM" id="SSF49299">
    <property type="entry name" value="PKD domain"/>
    <property type="match status" value="1"/>
</dbReference>
<accession>A0ABT5K4H7</accession>
<dbReference type="RefSeq" id="WP_273673344.1">
    <property type="nucleotide sequence ID" value="NZ_JAQQXR010000009.1"/>
</dbReference>
<proteinExistence type="predicted"/>
<sequence length="639" mass="64442">MNKHHPHQPSNDKRGGRAGVYVLAGAVAVLAGAGVLALAGPAEPAGAAAPLAAAPTAPAAAPPRAGLAATQALSPFAAPDAAAPARQEAQAGVESAQALALRKATLAVYEKMEMPADFVPVSAAGSTDNAPFARIQLAEFSSGQRAIDLLGADLAPVASWYGMTTQALSQLLLTDPSVHLDRKGRIVHIDEGSGATAAGAIAGATATGTTTATPFPLDQTFKLHTRPDSTRVLFLDFNGQGNYPAFSLDGVPATFSDAERLLIQKVWQRVAEDYAAFDVDVTTEAPAVTLGKIGATVLITPQSSGAGGYAYLNSFAKFAANAAPAFCFPNNLANSEKPIGECVAHEAGHTLGLQHQGSAAGAYYGGQGDGVTGWAPIMGVSYYKNLTQWSKGEYSGANNKEDAYAVMARQGLKPRADDHGNTLATATALLGKSANGLSNLSAAGVIEAPGDTDMFSFVAGAGALNLKATAAALGANVDIALQLFDASGKLLASANPTAELNASLSVNLAQAGTYYLSVKGAGYGEPLKTGYSNYGSIGQYSIAGTAALVVFAPPVAAPKASVSAGKAALAVSFSGAASTASGAQIASYQWSFGDGTAGASGVNASHSYTKVGTFEAVLKVTDSRGQSASKGMNIVVTAK</sequence>
<evidence type="ECO:0000313" key="4">
    <source>
        <dbReference type="EMBL" id="MDC8759890.1"/>
    </source>
</evidence>
<reference evidence="4 5" key="1">
    <citation type="submission" date="2022-10" db="EMBL/GenBank/DDBJ databases">
        <title>Janthinobacterium sp. hw3 Genome sequencing.</title>
        <authorList>
            <person name="Park S."/>
        </authorList>
    </citation>
    <scope>NUCLEOTIDE SEQUENCE [LARGE SCALE GENOMIC DNA]</scope>
    <source>
        <strain evidence="5">hw3</strain>
    </source>
</reference>
<dbReference type="InterPro" id="IPR000601">
    <property type="entry name" value="PKD_dom"/>
</dbReference>
<dbReference type="Pfam" id="PF18911">
    <property type="entry name" value="PKD_4"/>
    <property type="match status" value="1"/>
</dbReference>
<evidence type="ECO:0000259" key="3">
    <source>
        <dbReference type="PROSITE" id="PS50093"/>
    </source>
</evidence>
<dbReference type="CDD" id="cd00146">
    <property type="entry name" value="PKD"/>
    <property type="match status" value="1"/>
</dbReference>
<keyword evidence="5" id="KW-1185">Reference proteome</keyword>
<evidence type="ECO:0000313" key="5">
    <source>
        <dbReference type="Proteomes" id="UP001221208"/>
    </source>
</evidence>
<organism evidence="4 5">
    <name type="scientific">Janthinobacterium fluminis</name>
    <dbReference type="NCBI Taxonomy" id="2987524"/>
    <lineage>
        <taxon>Bacteria</taxon>
        <taxon>Pseudomonadati</taxon>
        <taxon>Pseudomonadota</taxon>
        <taxon>Betaproteobacteria</taxon>
        <taxon>Burkholderiales</taxon>
        <taxon>Oxalobacteraceae</taxon>
        <taxon>Janthinobacterium</taxon>
    </lineage>
</organism>
<keyword evidence="2" id="KW-1133">Transmembrane helix</keyword>
<dbReference type="EMBL" id="JAQQXR010000009">
    <property type="protein sequence ID" value="MDC8759890.1"/>
    <property type="molecule type" value="Genomic_DNA"/>
</dbReference>
<feature type="transmembrane region" description="Helical" evidence="2">
    <location>
        <begin position="20"/>
        <end position="40"/>
    </location>
</feature>
<dbReference type="Pfam" id="PF04151">
    <property type="entry name" value="PPC"/>
    <property type="match status" value="1"/>
</dbReference>
<comment type="cofactor">
    <cofactor evidence="1">
        <name>Ca(2+)</name>
        <dbReference type="ChEBI" id="CHEBI:29108"/>
    </cofactor>
</comment>
<dbReference type="InterPro" id="IPR013783">
    <property type="entry name" value="Ig-like_fold"/>
</dbReference>
<dbReference type="Gene3D" id="2.60.120.380">
    <property type="match status" value="1"/>
</dbReference>
<protein>
    <submittedName>
        <fullName evidence="4">PKD domain-containing protein</fullName>
    </submittedName>
</protein>
<name>A0ABT5K4H7_9BURK</name>
<dbReference type="InterPro" id="IPR022409">
    <property type="entry name" value="PKD/Chitinase_dom"/>
</dbReference>
<dbReference type="SUPFAM" id="SSF55486">
    <property type="entry name" value="Metalloproteases ('zincins'), catalytic domain"/>
    <property type="match status" value="1"/>
</dbReference>
<keyword evidence="2" id="KW-0812">Transmembrane</keyword>
<comment type="caution">
    <text evidence="4">The sequence shown here is derived from an EMBL/GenBank/DDBJ whole genome shotgun (WGS) entry which is preliminary data.</text>
</comment>